<feature type="domain" description="C2H2-type" evidence="11">
    <location>
        <begin position="64"/>
        <end position="89"/>
    </location>
</feature>
<dbReference type="Proteomes" id="UP001383192">
    <property type="component" value="Unassembled WGS sequence"/>
</dbReference>
<feature type="compositionally biased region" description="Low complexity" evidence="10">
    <location>
        <begin position="233"/>
        <end position="260"/>
    </location>
</feature>
<feature type="domain" description="C2H2-type" evidence="11">
    <location>
        <begin position="36"/>
        <end position="63"/>
    </location>
</feature>
<evidence type="ECO:0000256" key="7">
    <source>
        <dbReference type="ARBA" id="ARBA00023163"/>
    </source>
</evidence>
<evidence type="ECO:0000256" key="3">
    <source>
        <dbReference type="ARBA" id="ARBA00022737"/>
    </source>
</evidence>
<feature type="domain" description="C2H2-type" evidence="11">
    <location>
        <begin position="5"/>
        <end position="35"/>
    </location>
</feature>
<sequence length="326" mass="35804">MPREYHCDREGCDKVFPRKGDLRRHILGVHDNARAYRCKKCPKAFNQRSGLQTHENTHTGNKPHKCPAEGCGRGFGDPSSCTRHFRETHGNYALYACPIEGCTSRIKRRATFRNHVKTHGVILTGPEIEKCNINREERFSASASPVAGPSTLPPIQTPLPPPPPLFFTPVPPPPCHGIYDGSFHTHDNTSAFASGFSTSAAYANHLPQTHENVPYDHSAPYLEQPLPNNNMYSTSSSRSSSQPPELVYSSSSSSNASSPPACLTPEPLIPQQVDTMRLFEAEDSMKSFMEALASGSWPDSGPSEPYNHSYDFFGHGLGDNGAPRQA</sequence>
<keyword evidence="6" id="KW-0805">Transcription regulation</keyword>
<keyword evidence="2" id="KW-0479">Metal-binding</keyword>
<dbReference type="InterPro" id="IPR050329">
    <property type="entry name" value="GLI_C2H2-zinc-finger"/>
</dbReference>
<evidence type="ECO:0000256" key="8">
    <source>
        <dbReference type="ARBA" id="ARBA00023242"/>
    </source>
</evidence>
<dbReference type="InterPro" id="IPR013087">
    <property type="entry name" value="Znf_C2H2_type"/>
</dbReference>
<evidence type="ECO:0000259" key="11">
    <source>
        <dbReference type="PROSITE" id="PS50157"/>
    </source>
</evidence>
<dbReference type="PROSITE" id="PS00028">
    <property type="entry name" value="ZINC_FINGER_C2H2_1"/>
    <property type="match status" value="4"/>
</dbReference>
<evidence type="ECO:0000313" key="12">
    <source>
        <dbReference type="EMBL" id="KAK7060392.1"/>
    </source>
</evidence>
<dbReference type="Gene3D" id="3.30.160.60">
    <property type="entry name" value="Classic Zinc Finger"/>
    <property type="match status" value="3"/>
</dbReference>
<dbReference type="FunFam" id="3.30.160.60:FF:000062">
    <property type="entry name" value="RB-associated KRAB zinc finger protein-like"/>
    <property type="match status" value="1"/>
</dbReference>
<dbReference type="AlphaFoldDB" id="A0AAW0E8M9"/>
<keyword evidence="3" id="KW-0677">Repeat</keyword>
<evidence type="ECO:0000256" key="9">
    <source>
        <dbReference type="PROSITE-ProRule" id="PRU00042"/>
    </source>
</evidence>
<dbReference type="Pfam" id="PF00096">
    <property type="entry name" value="zf-C2H2"/>
    <property type="match status" value="2"/>
</dbReference>
<dbReference type="EMBL" id="JAYKXP010000003">
    <property type="protein sequence ID" value="KAK7060392.1"/>
    <property type="molecule type" value="Genomic_DNA"/>
</dbReference>
<comment type="subcellular location">
    <subcellularLocation>
        <location evidence="1">Nucleus</location>
    </subcellularLocation>
</comment>
<keyword evidence="4 9" id="KW-0863">Zinc-finger</keyword>
<dbReference type="GO" id="GO:0008270">
    <property type="term" value="F:zinc ion binding"/>
    <property type="evidence" value="ECO:0007669"/>
    <property type="project" value="UniProtKB-KW"/>
</dbReference>
<feature type="region of interest" description="Disordered" evidence="10">
    <location>
        <begin position="210"/>
        <end position="267"/>
    </location>
</feature>
<reference evidence="12 13" key="1">
    <citation type="submission" date="2024-01" db="EMBL/GenBank/DDBJ databases">
        <title>A draft genome for a cacao thread blight-causing isolate of Paramarasmius palmivorus.</title>
        <authorList>
            <person name="Baruah I.K."/>
            <person name="Bukari Y."/>
            <person name="Amoako-Attah I."/>
            <person name="Meinhardt L.W."/>
            <person name="Bailey B.A."/>
            <person name="Cohen S.P."/>
        </authorList>
    </citation>
    <scope>NUCLEOTIDE SEQUENCE [LARGE SCALE GENOMIC DNA]</scope>
    <source>
        <strain evidence="12 13">GH-12</strain>
    </source>
</reference>
<organism evidence="12 13">
    <name type="scientific">Paramarasmius palmivorus</name>
    <dbReference type="NCBI Taxonomy" id="297713"/>
    <lineage>
        <taxon>Eukaryota</taxon>
        <taxon>Fungi</taxon>
        <taxon>Dikarya</taxon>
        <taxon>Basidiomycota</taxon>
        <taxon>Agaricomycotina</taxon>
        <taxon>Agaricomycetes</taxon>
        <taxon>Agaricomycetidae</taxon>
        <taxon>Agaricales</taxon>
        <taxon>Marasmiineae</taxon>
        <taxon>Marasmiaceae</taxon>
        <taxon>Paramarasmius</taxon>
    </lineage>
</organism>
<keyword evidence="13" id="KW-1185">Reference proteome</keyword>
<evidence type="ECO:0000256" key="2">
    <source>
        <dbReference type="ARBA" id="ARBA00022723"/>
    </source>
</evidence>
<dbReference type="GO" id="GO:0005634">
    <property type="term" value="C:nucleus"/>
    <property type="evidence" value="ECO:0007669"/>
    <property type="project" value="UniProtKB-SubCell"/>
</dbReference>
<dbReference type="PANTHER" id="PTHR19818:SF139">
    <property type="entry name" value="PAIR-RULE PROTEIN ODD-PAIRED"/>
    <property type="match status" value="1"/>
</dbReference>
<keyword evidence="7" id="KW-0804">Transcription</keyword>
<evidence type="ECO:0000256" key="10">
    <source>
        <dbReference type="SAM" id="MobiDB-lite"/>
    </source>
</evidence>
<proteinExistence type="predicted"/>
<evidence type="ECO:0000313" key="13">
    <source>
        <dbReference type="Proteomes" id="UP001383192"/>
    </source>
</evidence>
<dbReference type="SMART" id="SM00355">
    <property type="entry name" value="ZnF_C2H2"/>
    <property type="match status" value="4"/>
</dbReference>
<dbReference type="GO" id="GO:0000978">
    <property type="term" value="F:RNA polymerase II cis-regulatory region sequence-specific DNA binding"/>
    <property type="evidence" value="ECO:0007669"/>
    <property type="project" value="TreeGrafter"/>
</dbReference>
<dbReference type="GO" id="GO:0045944">
    <property type="term" value="P:positive regulation of transcription by RNA polymerase II"/>
    <property type="evidence" value="ECO:0007669"/>
    <property type="project" value="UniProtKB-ARBA"/>
</dbReference>
<dbReference type="GO" id="GO:0000981">
    <property type="term" value="F:DNA-binding transcription factor activity, RNA polymerase II-specific"/>
    <property type="evidence" value="ECO:0007669"/>
    <property type="project" value="TreeGrafter"/>
</dbReference>
<keyword evidence="8" id="KW-0539">Nucleus</keyword>
<dbReference type="PROSITE" id="PS50157">
    <property type="entry name" value="ZINC_FINGER_C2H2_2"/>
    <property type="match status" value="3"/>
</dbReference>
<evidence type="ECO:0000256" key="1">
    <source>
        <dbReference type="ARBA" id="ARBA00004123"/>
    </source>
</evidence>
<accession>A0AAW0E8M9</accession>
<dbReference type="SUPFAM" id="SSF57667">
    <property type="entry name" value="beta-beta-alpha zinc fingers"/>
    <property type="match status" value="2"/>
</dbReference>
<evidence type="ECO:0000256" key="5">
    <source>
        <dbReference type="ARBA" id="ARBA00022833"/>
    </source>
</evidence>
<dbReference type="InterPro" id="IPR036236">
    <property type="entry name" value="Znf_C2H2_sf"/>
</dbReference>
<evidence type="ECO:0000256" key="6">
    <source>
        <dbReference type="ARBA" id="ARBA00023015"/>
    </source>
</evidence>
<protein>
    <recommendedName>
        <fullName evidence="11">C2H2-type domain-containing protein</fullName>
    </recommendedName>
</protein>
<dbReference type="PANTHER" id="PTHR19818">
    <property type="entry name" value="ZINC FINGER PROTEIN ZIC AND GLI"/>
    <property type="match status" value="1"/>
</dbReference>
<comment type="caution">
    <text evidence="12">The sequence shown here is derived from an EMBL/GenBank/DDBJ whole genome shotgun (WGS) entry which is preliminary data.</text>
</comment>
<name>A0AAW0E8M9_9AGAR</name>
<evidence type="ECO:0000256" key="4">
    <source>
        <dbReference type="ARBA" id="ARBA00022771"/>
    </source>
</evidence>
<keyword evidence="5" id="KW-0862">Zinc</keyword>
<gene>
    <name evidence="12" type="ORF">VNI00_001157</name>
</gene>